<dbReference type="AlphaFoldDB" id="A0A8S1MSP5"/>
<sequence length="48" mass="5997">MKQKSYLQFLYCKIHDFYGIKDDFQESDQSQIQIQKKDYIFYIIRLLL</sequence>
<reference evidence="1" key="1">
    <citation type="submission" date="2021-01" db="EMBL/GenBank/DDBJ databases">
        <authorList>
            <consortium name="Genoscope - CEA"/>
            <person name="William W."/>
        </authorList>
    </citation>
    <scope>NUCLEOTIDE SEQUENCE</scope>
</reference>
<evidence type="ECO:0000313" key="2">
    <source>
        <dbReference type="Proteomes" id="UP000692954"/>
    </source>
</evidence>
<gene>
    <name evidence="1" type="ORF">PSON_ATCC_30995.1.T0390272</name>
</gene>
<comment type="caution">
    <text evidence="1">The sequence shown here is derived from an EMBL/GenBank/DDBJ whole genome shotgun (WGS) entry which is preliminary data.</text>
</comment>
<dbReference type="EMBL" id="CAJJDN010000039">
    <property type="protein sequence ID" value="CAD8079755.1"/>
    <property type="molecule type" value="Genomic_DNA"/>
</dbReference>
<dbReference type="Proteomes" id="UP000692954">
    <property type="component" value="Unassembled WGS sequence"/>
</dbReference>
<organism evidence="1 2">
    <name type="scientific">Paramecium sonneborni</name>
    <dbReference type="NCBI Taxonomy" id="65129"/>
    <lineage>
        <taxon>Eukaryota</taxon>
        <taxon>Sar</taxon>
        <taxon>Alveolata</taxon>
        <taxon>Ciliophora</taxon>
        <taxon>Intramacronucleata</taxon>
        <taxon>Oligohymenophorea</taxon>
        <taxon>Peniculida</taxon>
        <taxon>Parameciidae</taxon>
        <taxon>Paramecium</taxon>
    </lineage>
</organism>
<keyword evidence="2" id="KW-1185">Reference proteome</keyword>
<name>A0A8S1MSP5_9CILI</name>
<accession>A0A8S1MSP5</accession>
<proteinExistence type="predicted"/>
<protein>
    <submittedName>
        <fullName evidence="1">Uncharacterized protein</fullName>
    </submittedName>
</protein>
<evidence type="ECO:0000313" key="1">
    <source>
        <dbReference type="EMBL" id="CAD8079755.1"/>
    </source>
</evidence>